<evidence type="ECO:0000256" key="1">
    <source>
        <dbReference type="ARBA" id="ARBA00023015"/>
    </source>
</evidence>
<dbReference type="EMBL" id="BJYR01000005">
    <property type="protein sequence ID" value="GEN99007.1"/>
    <property type="molecule type" value="Genomic_DNA"/>
</dbReference>
<dbReference type="GO" id="GO:0003700">
    <property type="term" value="F:DNA-binding transcription factor activity"/>
    <property type="evidence" value="ECO:0007669"/>
    <property type="project" value="TreeGrafter"/>
</dbReference>
<dbReference type="Gene3D" id="1.10.10.60">
    <property type="entry name" value="Homeodomain-like"/>
    <property type="match status" value="1"/>
</dbReference>
<protein>
    <recommendedName>
        <fullName evidence="5">HTH tetR-type domain-containing protein</fullName>
    </recommendedName>
</protein>
<dbReference type="InterPro" id="IPR041490">
    <property type="entry name" value="KstR2_TetR_C"/>
</dbReference>
<evidence type="ECO:0000259" key="5">
    <source>
        <dbReference type="PROSITE" id="PS50977"/>
    </source>
</evidence>
<dbReference type="SUPFAM" id="SSF48498">
    <property type="entry name" value="Tetracyclin repressor-like, C-terminal domain"/>
    <property type="match status" value="1"/>
</dbReference>
<keyword evidence="1" id="KW-0805">Transcription regulation</keyword>
<dbReference type="PRINTS" id="PR00455">
    <property type="entry name" value="HTHTETR"/>
</dbReference>
<evidence type="ECO:0000256" key="3">
    <source>
        <dbReference type="ARBA" id="ARBA00023163"/>
    </source>
</evidence>
<dbReference type="OrthoDB" id="9795242at2"/>
<dbReference type="PROSITE" id="PS50977">
    <property type="entry name" value="HTH_TETR_2"/>
    <property type="match status" value="1"/>
</dbReference>
<feature type="domain" description="HTH tetR-type" evidence="5">
    <location>
        <begin position="14"/>
        <end position="74"/>
    </location>
</feature>
<dbReference type="SUPFAM" id="SSF46689">
    <property type="entry name" value="Homeodomain-like"/>
    <property type="match status" value="1"/>
</dbReference>
<keyword evidence="7" id="KW-1185">Reference proteome</keyword>
<dbReference type="Proteomes" id="UP000321464">
    <property type="component" value="Unassembled WGS sequence"/>
</dbReference>
<feature type="DNA-binding region" description="H-T-H motif" evidence="4">
    <location>
        <begin position="37"/>
        <end position="56"/>
    </location>
</feature>
<dbReference type="GO" id="GO:0000976">
    <property type="term" value="F:transcription cis-regulatory region binding"/>
    <property type="evidence" value="ECO:0007669"/>
    <property type="project" value="TreeGrafter"/>
</dbReference>
<name>A0A512AH17_9SPHN</name>
<dbReference type="Gene3D" id="1.10.357.10">
    <property type="entry name" value="Tetracycline Repressor, domain 2"/>
    <property type="match status" value="1"/>
</dbReference>
<organism evidence="6 7">
    <name type="scientific">Novosphingobium sediminis</name>
    <dbReference type="NCBI Taxonomy" id="707214"/>
    <lineage>
        <taxon>Bacteria</taxon>
        <taxon>Pseudomonadati</taxon>
        <taxon>Pseudomonadota</taxon>
        <taxon>Alphaproteobacteria</taxon>
        <taxon>Sphingomonadales</taxon>
        <taxon>Sphingomonadaceae</taxon>
        <taxon>Novosphingobium</taxon>
    </lineage>
</organism>
<reference evidence="6 7" key="1">
    <citation type="submission" date="2019-07" db="EMBL/GenBank/DDBJ databases">
        <title>Whole genome shotgun sequence of Novosphingobium sediminis NBRC 106119.</title>
        <authorList>
            <person name="Hosoyama A."/>
            <person name="Uohara A."/>
            <person name="Ohji S."/>
            <person name="Ichikawa N."/>
        </authorList>
    </citation>
    <scope>NUCLEOTIDE SEQUENCE [LARGE SCALE GENOMIC DNA]</scope>
    <source>
        <strain evidence="6 7">NBRC 106119</strain>
    </source>
</reference>
<dbReference type="InterPro" id="IPR036271">
    <property type="entry name" value="Tet_transcr_reg_TetR-rel_C_sf"/>
</dbReference>
<dbReference type="PANTHER" id="PTHR30055:SF234">
    <property type="entry name" value="HTH-TYPE TRANSCRIPTIONAL REGULATOR BETI"/>
    <property type="match status" value="1"/>
</dbReference>
<comment type="caution">
    <text evidence="6">The sequence shown here is derived from an EMBL/GenBank/DDBJ whole genome shotgun (WGS) entry which is preliminary data.</text>
</comment>
<evidence type="ECO:0000313" key="7">
    <source>
        <dbReference type="Proteomes" id="UP000321464"/>
    </source>
</evidence>
<accession>A0A512AH17</accession>
<dbReference type="InterPro" id="IPR009057">
    <property type="entry name" value="Homeodomain-like_sf"/>
</dbReference>
<dbReference type="Pfam" id="PF00440">
    <property type="entry name" value="TetR_N"/>
    <property type="match status" value="1"/>
</dbReference>
<evidence type="ECO:0000256" key="4">
    <source>
        <dbReference type="PROSITE-ProRule" id="PRU00335"/>
    </source>
</evidence>
<dbReference type="AlphaFoldDB" id="A0A512AH17"/>
<keyword evidence="3" id="KW-0804">Transcription</keyword>
<dbReference type="Pfam" id="PF17932">
    <property type="entry name" value="TetR_C_24"/>
    <property type="match status" value="1"/>
</dbReference>
<dbReference type="RefSeq" id="WP_147158363.1">
    <property type="nucleotide sequence ID" value="NZ_BJYR01000005.1"/>
</dbReference>
<proteinExistence type="predicted"/>
<dbReference type="InterPro" id="IPR050109">
    <property type="entry name" value="HTH-type_TetR-like_transc_reg"/>
</dbReference>
<sequence length="197" mass="21627">MAASAPKIEARGGENRREALLDAAAAMFAAKGYDGTSIRDIAGAVGMLPGSLYYHFKSKEDLLIAVYRKGVARFEAAIDEALETTGGDPWQAIEAACAAHLSILLDGGDYARIVNPEFVRSFPGEMLPTLNAERDRYERHFEKLIAALPLPPETDRWLFKVALFGSLNWSQTWYRKGRYTPGDIAGAFIGMLRQKGA</sequence>
<dbReference type="PANTHER" id="PTHR30055">
    <property type="entry name" value="HTH-TYPE TRANSCRIPTIONAL REGULATOR RUTR"/>
    <property type="match status" value="1"/>
</dbReference>
<evidence type="ECO:0000313" key="6">
    <source>
        <dbReference type="EMBL" id="GEN99007.1"/>
    </source>
</evidence>
<keyword evidence="2 4" id="KW-0238">DNA-binding</keyword>
<evidence type="ECO:0000256" key="2">
    <source>
        <dbReference type="ARBA" id="ARBA00023125"/>
    </source>
</evidence>
<gene>
    <name evidence="6" type="ORF">NSE01_08400</name>
</gene>
<dbReference type="InterPro" id="IPR001647">
    <property type="entry name" value="HTH_TetR"/>
</dbReference>